<evidence type="ECO:0000256" key="1">
    <source>
        <dbReference type="SAM" id="MobiDB-lite"/>
    </source>
</evidence>
<dbReference type="EMBL" id="JBHSYM010000123">
    <property type="protein sequence ID" value="MFC7018070.1"/>
    <property type="molecule type" value="Genomic_DNA"/>
</dbReference>
<evidence type="ECO:0008006" key="4">
    <source>
        <dbReference type="Google" id="ProtNLM"/>
    </source>
</evidence>
<evidence type="ECO:0000313" key="2">
    <source>
        <dbReference type="EMBL" id="MFC7018070.1"/>
    </source>
</evidence>
<comment type="caution">
    <text evidence="2">The sequence shown here is derived from an EMBL/GenBank/DDBJ whole genome shotgun (WGS) entry which is preliminary data.</text>
</comment>
<keyword evidence="3" id="KW-1185">Reference proteome</keyword>
<dbReference type="Proteomes" id="UP001596409">
    <property type="component" value="Unassembled WGS sequence"/>
</dbReference>
<evidence type="ECO:0000313" key="3">
    <source>
        <dbReference type="Proteomes" id="UP001596409"/>
    </source>
</evidence>
<accession>A0ABW2ED60</accession>
<feature type="region of interest" description="Disordered" evidence="1">
    <location>
        <begin position="1"/>
        <end position="47"/>
    </location>
</feature>
<gene>
    <name evidence="2" type="ORF">ACFQMH_41610</name>
</gene>
<proteinExistence type="predicted"/>
<sequence length="179" mass="18915">MTILAGCGSGASDGQDADHAGADVSPSAQPTTALPSPADPEAADKAKVLEAYRGMTQAEAEAYRTGSEKGTGLERYATLDALGQTRLDLARMKEAGTVVRGEVGHEPKVTSLDLAAETPKATLSDCIDLSKYQTYDVRAKKVIPLPSEQPLRYVATATAERWDGRWMITKVDTQGGGEC</sequence>
<dbReference type="RefSeq" id="WP_229881821.1">
    <property type="nucleotide sequence ID" value="NZ_BMWA01000057.1"/>
</dbReference>
<organism evidence="2 3">
    <name type="scientific">Streptomyces viridiviolaceus</name>
    <dbReference type="NCBI Taxonomy" id="68282"/>
    <lineage>
        <taxon>Bacteria</taxon>
        <taxon>Bacillati</taxon>
        <taxon>Actinomycetota</taxon>
        <taxon>Actinomycetes</taxon>
        <taxon>Kitasatosporales</taxon>
        <taxon>Streptomycetaceae</taxon>
        <taxon>Streptomyces</taxon>
    </lineage>
</organism>
<name>A0ABW2ED60_9ACTN</name>
<reference evidence="3" key="1">
    <citation type="journal article" date="2019" name="Int. J. Syst. Evol. Microbiol.">
        <title>The Global Catalogue of Microorganisms (GCM) 10K type strain sequencing project: providing services to taxonomists for standard genome sequencing and annotation.</title>
        <authorList>
            <consortium name="The Broad Institute Genomics Platform"/>
            <consortium name="The Broad Institute Genome Sequencing Center for Infectious Disease"/>
            <person name="Wu L."/>
            <person name="Ma J."/>
        </authorList>
    </citation>
    <scope>NUCLEOTIDE SEQUENCE [LARGE SCALE GENOMIC DNA]</scope>
    <source>
        <strain evidence="3">JCM 4855</strain>
    </source>
</reference>
<protein>
    <recommendedName>
        <fullName evidence="4">Secreted protein/lipoprotein</fullName>
    </recommendedName>
</protein>